<dbReference type="EMBL" id="FNON01000002">
    <property type="protein sequence ID" value="SDX07969.1"/>
    <property type="molecule type" value="Genomic_DNA"/>
</dbReference>
<sequence length="274" mass="30453">MPFSRWGPPIDVLALLAKEEQALIDLLGGLDADQWAAPTACAGWSVHDVAAHILGDKLGKLSRDRDEYRVGGPLPGETFGAFIDRINAEWVLALRRLSPEVLFGLLVDSTAQITDLWGRLDLDDLGEPVTWAGPEPAPVWLDAAREYTEYWVHQQQIREAVGARPLDQREFRDPVIDTFMRALPFTLRDHVARPGKQVAYTVGGQVWTARREAEGWLLDRCSPGKPTLSSVSTDADTFWRLCTRNVRPADVQDRVTAKGELAETMLGMVSIILS</sequence>
<dbReference type="NCBIfam" id="TIGR03083">
    <property type="entry name" value="maleylpyruvate isomerase family mycothiol-dependent enzyme"/>
    <property type="match status" value="1"/>
</dbReference>
<name>A0A1H2YTR6_9PSEU</name>
<dbReference type="InterPro" id="IPR017517">
    <property type="entry name" value="Maleyloyr_isom"/>
</dbReference>
<proteinExistence type="predicted"/>
<dbReference type="RefSeq" id="WP_091288164.1">
    <property type="nucleotide sequence ID" value="NZ_FNON01000002.1"/>
</dbReference>
<evidence type="ECO:0000313" key="3">
    <source>
        <dbReference type="Proteomes" id="UP000199515"/>
    </source>
</evidence>
<gene>
    <name evidence="2" type="ORF">SAMN05421504_102242</name>
</gene>
<dbReference type="AlphaFoldDB" id="A0A1H2YTR6"/>
<keyword evidence="3" id="KW-1185">Reference proteome</keyword>
<dbReference type="GO" id="GO:0046872">
    <property type="term" value="F:metal ion binding"/>
    <property type="evidence" value="ECO:0007669"/>
    <property type="project" value="InterPro"/>
</dbReference>
<dbReference type="STRING" id="589385.SAMN05421504_102242"/>
<organism evidence="2 3">
    <name type="scientific">Amycolatopsis xylanica</name>
    <dbReference type="NCBI Taxonomy" id="589385"/>
    <lineage>
        <taxon>Bacteria</taxon>
        <taxon>Bacillati</taxon>
        <taxon>Actinomycetota</taxon>
        <taxon>Actinomycetes</taxon>
        <taxon>Pseudonocardiales</taxon>
        <taxon>Pseudonocardiaceae</taxon>
        <taxon>Amycolatopsis</taxon>
    </lineage>
</organism>
<dbReference type="SUPFAM" id="SSF109854">
    <property type="entry name" value="DinB/YfiT-like putative metalloenzymes"/>
    <property type="match status" value="1"/>
</dbReference>
<dbReference type="InterPro" id="IPR024344">
    <property type="entry name" value="MDMPI_metal-binding"/>
</dbReference>
<dbReference type="InterPro" id="IPR034660">
    <property type="entry name" value="DinB/YfiT-like"/>
</dbReference>
<dbReference type="Pfam" id="PF11716">
    <property type="entry name" value="MDMPI_N"/>
    <property type="match status" value="1"/>
</dbReference>
<reference evidence="2 3" key="1">
    <citation type="submission" date="2016-10" db="EMBL/GenBank/DDBJ databases">
        <authorList>
            <person name="de Groot N.N."/>
        </authorList>
    </citation>
    <scope>NUCLEOTIDE SEQUENCE [LARGE SCALE GENOMIC DNA]</scope>
    <source>
        <strain evidence="2 3">CPCC 202699</strain>
    </source>
</reference>
<dbReference type="Gene3D" id="1.20.120.450">
    <property type="entry name" value="dinb family like domain"/>
    <property type="match status" value="1"/>
</dbReference>
<feature type="domain" description="Mycothiol-dependent maleylpyruvate isomerase metal-binding" evidence="1">
    <location>
        <begin position="17"/>
        <end position="157"/>
    </location>
</feature>
<dbReference type="Proteomes" id="UP000199515">
    <property type="component" value="Unassembled WGS sequence"/>
</dbReference>
<dbReference type="OrthoDB" id="154293at2"/>
<protein>
    <submittedName>
        <fullName evidence="2">TIGR03083 family protein</fullName>
    </submittedName>
</protein>
<evidence type="ECO:0000313" key="2">
    <source>
        <dbReference type="EMBL" id="SDX07969.1"/>
    </source>
</evidence>
<accession>A0A1H2YTR6</accession>
<evidence type="ECO:0000259" key="1">
    <source>
        <dbReference type="Pfam" id="PF11716"/>
    </source>
</evidence>